<dbReference type="InterPro" id="IPR005467">
    <property type="entry name" value="His_kinase_dom"/>
</dbReference>
<evidence type="ECO:0000256" key="11">
    <source>
        <dbReference type="ARBA" id="ARBA00023136"/>
    </source>
</evidence>
<dbReference type="Proteomes" id="UP001239909">
    <property type="component" value="Unassembled WGS sequence"/>
</dbReference>
<dbReference type="Pfam" id="PF02518">
    <property type="entry name" value="HATPase_c"/>
    <property type="match status" value="1"/>
</dbReference>
<dbReference type="SUPFAM" id="SSF47384">
    <property type="entry name" value="Homodimeric domain of signal transducing histidine kinase"/>
    <property type="match status" value="1"/>
</dbReference>
<feature type="transmembrane region" description="Helical" evidence="14">
    <location>
        <begin position="41"/>
        <end position="60"/>
    </location>
</feature>
<evidence type="ECO:0000256" key="7">
    <source>
        <dbReference type="ARBA" id="ARBA00022692"/>
    </source>
</evidence>
<dbReference type="InterPro" id="IPR050736">
    <property type="entry name" value="Sensor_HK_Regulatory"/>
</dbReference>
<comment type="caution">
    <text evidence="16">The sequence shown here is derived from an EMBL/GenBank/DDBJ whole genome shotgun (WGS) entry which is preliminary data.</text>
</comment>
<dbReference type="EC" id="2.7.13.3" evidence="4"/>
<feature type="transmembrane region" description="Helical" evidence="14">
    <location>
        <begin position="275"/>
        <end position="295"/>
    </location>
</feature>
<dbReference type="InterPro" id="IPR003594">
    <property type="entry name" value="HATPase_dom"/>
</dbReference>
<gene>
    <name evidence="16" type="ORF">LNKW23_24790</name>
</gene>
<evidence type="ECO:0000313" key="17">
    <source>
        <dbReference type="Proteomes" id="UP001239909"/>
    </source>
</evidence>
<dbReference type="Pfam" id="PF00512">
    <property type="entry name" value="HisKA"/>
    <property type="match status" value="1"/>
</dbReference>
<feature type="transmembrane region" description="Helical" evidence="14">
    <location>
        <begin position="374"/>
        <end position="396"/>
    </location>
</feature>
<evidence type="ECO:0000256" key="13">
    <source>
        <dbReference type="SAM" id="MobiDB-lite"/>
    </source>
</evidence>
<feature type="coiled-coil region" evidence="12">
    <location>
        <begin position="638"/>
        <end position="665"/>
    </location>
</feature>
<dbReference type="Gene3D" id="3.30.565.10">
    <property type="entry name" value="Histidine kinase-like ATPase, C-terminal domain"/>
    <property type="match status" value="1"/>
</dbReference>
<keyword evidence="12" id="KW-0175">Coiled coil</keyword>
<dbReference type="InterPro" id="IPR036097">
    <property type="entry name" value="HisK_dim/P_sf"/>
</dbReference>
<evidence type="ECO:0000256" key="9">
    <source>
        <dbReference type="ARBA" id="ARBA00022989"/>
    </source>
</evidence>
<dbReference type="RefSeq" id="WP_285672059.1">
    <property type="nucleotide sequence ID" value="NZ_BSYI01000017.1"/>
</dbReference>
<evidence type="ECO:0000256" key="3">
    <source>
        <dbReference type="ARBA" id="ARBA00006434"/>
    </source>
</evidence>
<evidence type="ECO:0000313" key="16">
    <source>
        <dbReference type="EMBL" id="GMG83266.1"/>
    </source>
</evidence>
<dbReference type="CDD" id="cd10322">
    <property type="entry name" value="SLC5sbd"/>
    <property type="match status" value="1"/>
</dbReference>
<dbReference type="CDD" id="cd00075">
    <property type="entry name" value="HATPase"/>
    <property type="match status" value="1"/>
</dbReference>
<dbReference type="PANTHER" id="PTHR43711">
    <property type="entry name" value="TWO-COMPONENT HISTIDINE KINASE"/>
    <property type="match status" value="1"/>
</dbReference>
<dbReference type="InterPro" id="IPR036890">
    <property type="entry name" value="HATPase_C_sf"/>
</dbReference>
<feature type="transmembrane region" description="Helical" evidence="14">
    <location>
        <begin position="434"/>
        <end position="453"/>
    </location>
</feature>
<dbReference type="InterPro" id="IPR004358">
    <property type="entry name" value="Sig_transdc_His_kin-like_C"/>
</dbReference>
<comment type="subcellular location">
    <subcellularLocation>
        <location evidence="2">Membrane</location>
        <topology evidence="2">Multi-pass membrane protein</topology>
    </subcellularLocation>
</comment>
<dbReference type="Gene3D" id="1.20.1730.10">
    <property type="entry name" value="Sodium/glucose cotransporter"/>
    <property type="match status" value="1"/>
</dbReference>
<dbReference type="SMART" id="SM00388">
    <property type="entry name" value="HisKA"/>
    <property type="match status" value="1"/>
</dbReference>
<keyword evidence="7 14" id="KW-0812">Transmembrane</keyword>
<feature type="transmembrane region" description="Helical" evidence="14">
    <location>
        <begin position="193"/>
        <end position="216"/>
    </location>
</feature>
<name>A0ABQ6LJ05_9RHOB</name>
<keyword evidence="16" id="KW-0547">Nucleotide-binding</keyword>
<feature type="domain" description="Histidine kinase" evidence="15">
    <location>
        <begin position="672"/>
        <end position="889"/>
    </location>
</feature>
<dbReference type="SMART" id="SM00387">
    <property type="entry name" value="HATPase_c"/>
    <property type="match status" value="1"/>
</dbReference>
<comment type="similarity">
    <text evidence="3">Belongs to the sodium:solute symporter (SSF) (TC 2.A.21) family.</text>
</comment>
<evidence type="ECO:0000256" key="2">
    <source>
        <dbReference type="ARBA" id="ARBA00004141"/>
    </source>
</evidence>
<evidence type="ECO:0000256" key="6">
    <source>
        <dbReference type="ARBA" id="ARBA00022679"/>
    </source>
</evidence>
<keyword evidence="11 14" id="KW-0472">Membrane</keyword>
<feature type="transmembrane region" description="Helical" evidence="14">
    <location>
        <begin position="116"/>
        <end position="135"/>
    </location>
</feature>
<dbReference type="EMBL" id="BSYI01000017">
    <property type="protein sequence ID" value="GMG83266.1"/>
    <property type="molecule type" value="Genomic_DNA"/>
</dbReference>
<keyword evidence="10" id="KW-0902">Two-component regulatory system</keyword>
<feature type="region of interest" description="Disordered" evidence="13">
    <location>
        <begin position="892"/>
        <end position="917"/>
    </location>
</feature>
<evidence type="ECO:0000256" key="14">
    <source>
        <dbReference type="SAM" id="Phobius"/>
    </source>
</evidence>
<dbReference type="InterPro" id="IPR001734">
    <property type="entry name" value="Na/solute_symporter"/>
</dbReference>
<keyword evidence="9 14" id="KW-1133">Transmembrane helix</keyword>
<feature type="transmembrane region" description="Helical" evidence="14">
    <location>
        <begin position="402"/>
        <end position="427"/>
    </location>
</feature>
<evidence type="ECO:0000256" key="5">
    <source>
        <dbReference type="ARBA" id="ARBA00022553"/>
    </source>
</evidence>
<feature type="transmembrane region" description="Helical" evidence="14">
    <location>
        <begin position="156"/>
        <end position="173"/>
    </location>
</feature>
<evidence type="ECO:0000256" key="1">
    <source>
        <dbReference type="ARBA" id="ARBA00000085"/>
    </source>
</evidence>
<dbReference type="InterPro" id="IPR038377">
    <property type="entry name" value="Na/Glc_symporter_sf"/>
</dbReference>
<evidence type="ECO:0000259" key="15">
    <source>
        <dbReference type="PROSITE" id="PS50109"/>
    </source>
</evidence>
<keyword evidence="6" id="KW-0808">Transferase</keyword>
<organism evidence="16 17">
    <name type="scientific">Paralimibaculum aggregatum</name>
    <dbReference type="NCBI Taxonomy" id="3036245"/>
    <lineage>
        <taxon>Bacteria</taxon>
        <taxon>Pseudomonadati</taxon>
        <taxon>Pseudomonadota</taxon>
        <taxon>Alphaproteobacteria</taxon>
        <taxon>Rhodobacterales</taxon>
        <taxon>Paracoccaceae</taxon>
        <taxon>Paralimibaculum</taxon>
    </lineage>
</organism>
<proteinExistence type="inferred from homology"/>
<keyword evidence="8" id="KW-0418">Kinase</keyword>
<dbReference type="InterPro" id="IPR003661">
    <property type="entry name" value="HisK_dim/P_dom"/>
</dbReference>
<dbReference type="GO" id="GO:0005524">
    <property type="term" value="F:ATP binding"/>
    <property type="evidence" value="ECO:0007669"/>
    <property type="project" value="UniProtKB-KW"/>
</dbReference>
<dbReference type="PROSITE" id="PS50109">
    <property type="entry name" value="HIS_KIN"/>
    <property type="match status" value="1"/>
</dbReference>
<dbReference type="PROSITE" id="PS50283">
    <property type="entry name" value="NA_SOLUT_SYMP_3"/>
    <property type="match status" value="1"/>
</dbReference>
<dbReference type="Gene3D" id="1.10.287.130">
    <property type="match status" value="1"/>
</dbReference>
<protein>
    <recommendedName>
        <fullName evidence="4">histidine kinase</fullName>
        <ecNumber evidence="4">2.7.13.3</ecNumber>
    </recommendedName>
</protein>
<feature type="transmembrane region" description="Helical" evidence="14">
    <location>
        <begin position="67"/>
        <end position="87"/>
    </location>
</feature>
<feature type="transmembrane region" description="Helical" evidence="14">
    <location>
        <begin position="237"/>
        <end position="255"/>
    </location>
</feature>
<reference evidence="16 17" key="1">
    <citation type="submission" date="2023-04" db="EMBL/GenBank/DDBJ databases">
        <title>Marinoamorphus aggregata gen. nov., sp. Nov., isolate from tissue of brittle star Ophioplocus japonicus.</title>
        <authorList>
            <person name="Kawano K."/>
            <person name="Sawayama S."/>
            <person name="Nakagawa S."/>
        </authorList>
    </citation>
    <scope>NUCLEOTIDE SEQUENCE [LARGE SCALE GENOMIC DNA]</scope>
    <source>
        <strain evidence="16 17">NKW23</strain>
    </source>
</reference>
<evidence type="ECO:0000256" key="12">
    <source>
        <dbReference type="SAM" id="Coils"/>
    </source>
</evidence>
<evidence type="ECO:0000256" key="10">
    <source>
        <dbReference type="ARBA" id="ARBA00023012"/>
    </source>
</evidence>
<feature type="transmembrane region" description="Helical" evidence="14">
    <location>
        <begin position="333"/>
        <end position="353"/>
    </location>
</feature>
<comment type="catalytic activity">
    <reaction evidence="1">
        <text>ATP + protein L-histidine = ADP + protein N-phospho-L-histidine.</text>
        <dbReference type="EC" id="2.7.13.3"/>
    </reaction>
</comment>
<evidence type="ECO:0000256" key="4">
    <source>
        <dbReference type="ARBA" id="ARBA00012438"/>
    </source>
</evidence>
<sequence length="917" mass="98387">MFSPDRLLLFCLAYVVLLFAVAWIGDRRAQAGKMAWLRSPVIYTLSISIYCTSWTFYGAVGSAARGGLDFITIYLGPTLVFVGWWWLLRKLVHIGRTHRITSIADLISSRYGKSPALAVVVTLIAVTATTPYIALQLQSVALSYSVVAGEADHTRTAFWVAAGMAIFTILFGTRSIDANERHHGVVVAIALEALVKLTALVAVGLFVVFGVMGGVGETFARMPEGMIRPEEVFDPRWAALTFLSATAIICLPRQFQVTVVENSDPRHLATASWLFPLYLFLMCLFVVPIAIVGLTDAAGEAGDNPDMFMLTVPLAAGQDELALLAFIGGFSSATSMVIVAAIALSTMVSNHIVMPLTLRFLDRAGAISGDVRDLLLISRRICIGVVLGLGFLYYLIAGGSESLAAIGLIAFAGIAQVLPSLVGALYWRGATRAGAMWGLVAGAALWAYTLFLPSFGGQFLISGAVLAEGPWGLGLLRPQALMGLGGTDPLIHALIWSLGVNTFLFITISQVTRPAPIEQVQGALFVDVLRVPGREGRGIVHRSAAPEDLFVLAQRILGAEPARQLFEEMAREQGLATGLPRPTDGVIARLERELAGSVGAASAHAMVTRAAGAGAISLTELIDIADETQRLLATSLRLADKTAELERTAVELREANTRLRALDAQKDDFLSHVSHELRTPMTSIRSFSEILLMEKDLDPAQMRHFVTIIHEESQRLTRLLNEILDINRLESGSAEMRIEIIDAEDAVSGAIETLRPVAAGAGVVIRPHADLRGQFVLANADRLRQVLINLVSNAIKYNAAEAPEVRIEWSVQGKSLCIDVIDNGGGVSREEAETVFSKFFRGVRSAGHQGAGLGLPISRAAIRRMGGDLTVVFNADQTSFFRLRLPRVATGAGERGRAGEEGPGEGQDAAAARGAAE</sequence>
<dbReference type="SUPFAM" id="SSF55874">
    <property type="entry name" value="ATPase domain of HSP90 chaperone/DNA topoisomerase II/histidine kinase"/>
    <property type="match status" value="1"/>
</dbReference>
<keyword evidence="16" id="KW-0067">ATP-binding</keyword>
<dbReference type="CDD" id="cd00082">
    <property type="entry name" value="HisKA"/>
    <property type="match status" value="1"/>
</dbReference>
<keyword evidence="17" id="KW-1185">Reference proteome</keyword>
<accession>A0ABQ6LJ05</accession>
<evidence type="ECO:0000256" key="8">
    <source>
        <dbReference type="ARBA" id="ARBA00022777"/>
    </source>
</evidence>
<dbReference type="PRINTS" id="PR00344">
    <property type="entry name" value="BCTRLSENSOR"/>
</dbReference>
<keyword evidence="5" id="KW-0597">Phosphoprotein</keyword>
<dbReference type="PANTHER" id="PTHR43711:SF26">
    <property type="entry name" value="SENSOR HISTIDINE KINASE RCSC"/>
    <property type="match status" value="1"/>
</dbReference>